<gene>
    <name evidence="1" type="ORF">GM418_00315</name>
</gene>
<evidence type="ECO:0008006" key="3">
    <source>
        <dbReference type="Google" id="ProtNLM"/>
    </source>
</evidence>
<dbReference type="RefSeq" id="WP_158862022.1">
    <property type="nucleotide sequence ID" value="NZ_CP046401.1"/>
</dbReference>
<dbReference type="AlphaFoldDB" id="A0A6I6JMF8"/>
<sequence length="295" mass="33103">MKQNFTQQLIQFGLIIFLLSFSLNGYTQKTFTVVCDKTDNTVKVVDADKRSPNYVPIKGGFPFRQVAQKWIDENYSTTQCDPGEITNQIKAQSQSVNSDINNNTVTAAPPQHTTAPGIKNVQSQTADTPIKFNNTSLLLDIKFSNLGEALLLENNLVPGIEIGMEQLFGNEIYFGTGVHFNAYLATLENSSDDDSQFYYFGRIPVFLGYRLNYSGMMIMAEAGAEINTKMASTETDKTILGRTGKDNSVNFLGRVKIGSETVMLELGTEFWLTEILENYEDFNMTAFYLGLRFYF</sequence>
<dbReference type="EMBL" id="CP046401">
    <property type="protein sequence ID" value="QGY42150.1"/>
    <property type="molecule type" value="Genomic_DNA"/>
</dbReference>
<protein>
    <recommendedName>
        <fullName evidence="3">Outer membrane protein beta-barrel domain-containing protein</fullName>
    </recommendedName>
</protein>
<dbReference type="Proteomes" id="UP000428260">
    <property type="component" value="Chromosome"/>
</dbReference>
<accession>A0A6I6JMF8</accession>
<organism evidence="1 2">
    <name type="scientific">Maribellus comscasis</name>
    <dbReference type="NCBI Taxonomy" id="2681766"/>
    <lineage>
        <taxon>Bacteria</taxon>
        <taxon>Pseudomonadati</taxon>
        <taxon>Bacteroidota</taxon>
        <taxon>Bacteroidia</taxon>
        <taxon>Marinilabiliales</taxon>
        <taxon>Prolixibacteraceae</taxon>
        <taxon>Maribellus</taxon>
    </lineage>
</organism>
<keyword evidence="2" id="KW-1185">Reference proteome</keyword>
<name>A0A6I6JMF8_9BACT</name>
<evidence type="ECO:0000313" key="2">
    <source>
        <dbReference type="Proteomes" id="UP000428260"/>
    </source>
</evidence>
<dbReference type="KEGG" id="mcos:GM418_00315"/>
<proteinExistence type="predicted"/>
<evidence type="ECO:0000313" key="1">
    <source>
        <dbReference type="EMBL" id="QGY42150.1"/>
    </source>
</evidence>
<reference evidence="1 2" key="1">
    <citation type="submission" date="2019-11" db="EMBL/GenBank/DDBJ databases">
        <authorList>
            <person name="Zheng R.K."/>
            <person name="Sun C.M."/>
        </authorList>
    </citation>
    <scope>NUCLEOTIDE SEQUENCE [LARGE SCALE GENOMIC DNA]</scope>
    <source>
        <strain evidence="1 2">WC007</strain>
    </source>
</reference>